<dbReference type="Proteomes" id="UP000015530">
    <property type="component" value="Unassembled WGS sequence"/>
</dbReference>
<feature type="compositionally biased region" description="Basic residues" evidence="1">
    <location>
        <begin position="1"/>
        <end position="12"/>
    </location>
</feature>
<dbReference type="EMBL" id="AMYD01001823">
    <property type="protein sequence ID" value="EQB51451.1"/>
    <property type="molecule type" value="Genomic_DNA"/>
</dbReference>
<accession>T0LIT8</accession>
<comment type="caution">
    <text evidence="2">The sequence shown here is derived from an EMBL/GenBank/DDBJ whole genome shotgun (WGS) entry which is preliminary data.</text>
</comment>
<proteinExistence type="predicted"/>
<evidence type="ECO:0000313" key="2">
    <source>
        <dbReference type="EMBL" id="EQB51451.1"/>
    </source>
</evidence>
<evidence type="ECO:0000313" key="3">
    <source>
        <dbReference type="Proteomes" id="UP000015530"/>
    </source>
</evidence>
<evidence type="ECO:0000256" key="1">
    <source>
        <dbReference type="SAM" id="MobiDB-lite"/>
    </source>
</evidence>
<feature type="region of interest" description="Disordered" evidence="1">
    <location>
        <begin position="1"/>
        <end position="26"/>
    </location>
</feature>
<name>T0LIT8_COLGC</name>
<gene>
    <name evidence="2" type="ORF">CGLO_09004</name>
</gene>
<dbReference type="AlphaFoldDB" id="T0LIT8"/>
<reference evidence="3" key="1">
    <citation type="journal article" date="2013" name="Mol. Plant Microbe Interact.">
        <title>Global aspects of pacC regulation of pathogenicity genes in Colletotrichum gloeosporioides as revealed by transcriptome analysis.</title>
        <authorList>
            <person name="Alkan N."/>
            <person name="Meng X."/>
            <person name="Friedlander G."/>
            <person name="Reuveni E."/>
            <person name="Sukno S."/>
            <person name="Sherman A."/>
            <person name="Thon M."/>
            <person name="Fluhr R."/>
            <person name="Prusky D."/>
        </authorList>
    </citation>
    <scope>NUCLEOTIDE SEQUENCE [LARGE SCALE GENOMIC DNA]</scope>
    <source>
        <strain evidence="3">Cg-14</strain>
    </source>
</reference>
<dbReference type="HOGENOM" id="CLU_3417238_0_0_1"/>
<protein>
    <submittedName>
        <fullName evidence="2">Uncharacterized protein</fullName>
    </submittedName>
</protein>
<organism evidence="2 3">
    <name type="scientific">Colletotrichum gloeosporioides (strain Cg-14)</name>
    <name type="common">Anthracnose fungus</name>
    <name type="synonym">Glomerella cingulata</name>
    <dbReference type="NCBI Taxonomy" id="1237896"/>
    <lineage>
        <taxon>Eukaryota</taxon>
        <taxon>Fungi</taxon>
        <taxon>Dikarya</taxon>
        <taxon>Ascomycota</taxon>
        <taxon>Pezizomycotina</taxon>
        <taxon>Sordariomycetes</taxon>
        <taxon>Hypocreomycetidae</taxon>
        <taxon>Glomerellales</taxon>
        <taxon>Glomerellaceae</taxon>
        <taxon>Colletotrichum</taxon>
        <taxon>Colletotrichum gloeosporioides species complex</taxon>
    </lineage>
</organism>
<sequence length="26" mass="2684">MSASRRGPHCPGKRGWESGPFPGGGD</sequence>